<dbReference type="InterPro" id="IPR010730">
    <property type="entry name" value="HET"/>
</dbReference>
<dbReference type="AlphaFoldDB" id="A0A2V5H417"/>
<proteinExistence type="predicted"/>
<name>A0A2V5H417_ASPV1</name>
<keyword evidence="4" id="KW-1185">Reference proteome</keyword>
<feature type="compositionally biased region" description="Basic residues" evidence="1">
    <location>
        <begin position="1"/>
        <end position="12"/>
    </location>
</feature>
<dbReference type="Proteomes" id="UP000249829">
    <property type="component" value="Unassembled WGS sequence"/>
</dbReference>
<sequence length="709" mass="82511">MLRRSERIKKTKASNTTTTLRRKPQIRSRQSMYHPRRREDTFLCEPCATIFSEISVRGLFRAPEQGIVIRDSISSTKTETCSMCHFIERNLESYGTPNGEAAEIRLFSSRKSFFWLYQKYKKDVETVPLLAVVPKGLFAQKETPKDLIRTCISEFLMPAYSDPSSTSISSNKVLEQELNLEFINKCVSYCEDHHACRRLQNSYKGSILLYDYKRQKKILRSLPCKYIALSYVCGEDSPITDSSPQVIADVVKVAEMLKIDYIWVDTLCINPERLQEQLNSMHFIYKNAYLTVVDGAGHNIHHGLYGVSRPRTGKQTRIRVNSQLWLSTLNNPQLLIECSTWMTRRWTYQEAVGSARLLIFTEEQVYFECKGMRSWESLHIPLDSHHRKDRKACPDSLQEPIFCQITKQPEEYFDLEDFPRYIKEYTKRFMTEDHYALNAIKGVLVCLESKRNYVYSFWGLPLLSAGEASEFPVALLTGMAWTLGPRNINESPIPITRNNLFPSWTWAGWHGAVTSFGLTSLNHYANRTSIRIQEKKGSEDSLSWQEFWNKLGGMQMNRQMTWSAGFGSSTQTQPYDYPWIDLETGVFEVKLAYFDEPRLVEVIDCIALSGFKIMPPDERSFPTHIDFPEDDLELHHHNKIEVCQQFWKCVMLGYQPEIGSRREKTFPMVILLKPRKECEGYERVWGGRLAWFDGWDKVVEITNERVRLY</sequence>
<protein>
    <submittedName>
        <fullName evidence="3">HET-domain-containing protein</fullName>
    </submittedName>
</protein>
<dbReference type="STRING" id="1450538.A0A2V5H417"/>
<organism evidence="3 4">
    <name type="scientific">Aspergillus violaceofuscus (strain CBS 115571)</name>
    <dbReference type="NCBI Taxonomy" id="1450538"/>
    <lineage>
        <taxon>Eukaryota</taxon>
        <taxon>Fungi</taxon>
        <taxon>Dikarya</taxon>
        <taxon>Ascomycota</taxon>
        <taxon>Pezizomycotina</taxon>
        <taxon>Eurotiomycetes</taxon>
        <taxon>Eurotiomycetidae</taxon>
        <taxon>Eurotiales</taxon>
        <taxon>Aspergillaceae</taxon>
        <taxon>Aspergillus</taxon>
    </lineage>
</organism>
<dbReference type="PANTHER" id="PTHR33112:SF1">
    <property type="entry name" value="HETEROKARYON INCOMPATIBILITY DOMAIN-CONTAINING PROTEIN"/>
    <property type="match status" value="1"/>
</dbReference>
<dbReference type="EMBL" id="KZ825141">
    <property type="protein sequence ID" value="PYI18778.1"/>
    <property type="molecule type" value="Genomic_DNA"/>
</dbReference>
<accession>A0A2V5H417</accession>
<dbReference type="PANTHER" id="PTHR33112">
    <property type="entry name" value="DOMAIN PROTEIN, PUTATIVE-RELATED"/>
    <property type="match status" value="1"/>
</dbReference>
<evidence type="ECO:0000313" key="3">
    <source>
        <dbReference type="EMBL" id="PYI18778.1"/>
    </source>
</evidence>
<feature type="region of interest" description="Disordered" evidence="1">
    <location>
        <begin position="1"/>
        <end position="32"/>
    </location>
</feature>
<gene>
    <name evidence="3" type="ORF">BO99DRAFT_161684</name>
</gene>
<dbReference type="Pfam" id="PF06985">
    <property type="entry name" value="HET"/>
    <property type="match status" value="1"/>
</dbReference>
<evidence type="ECO:0000256" key="1">
    <source>
        <dbReference type="SAM" id="MobiDB-lite"/>
    </source>
</evidence>
<evidence type="ECO:0000313" key="4">
    <source>
        <dbReference type="Proteomes" id="UP000249829"/>
    </source>
</evidence>
<reference evidence="3 4" key="1">
    <citation type="submission" date="2018-02" db="EMBL/GenBank/DDBJ databases">
        <title>The genomes of Aspergillus section Nigri reveals drivers in fungal speciation.</title>
        <authorList>
            <consortium name="DOE Joint Genome Institute"/>
            <person name="Vesth T.C."/>
            <person name="Nybo J."/>
            <person name="Theobald S."/>
            <person name="Brandl J."/>
            <person name="Frisvad J.C."/>
            <person name="Nielsen K.F."/>
            <person name="Lyhne E.K."/>
            <person name="Kogle M.E."/>
            <person name="Kuo A."/>
            <person name="Riley R."/>
            <person name="Clum A."/>
            <person name="Nolan M."/>
            <person name="Lipzen A."/>
            <person name="Salamov A."/>
            <person name="Henrissat B."/>
            <person name="Wiebenga A."/>
            <person name="De vries R.P."/>
            <person name="Grigoriev I.V."/>
            <person name="Mortensen U.H."/>
            <person name="Andersen M.R."/>
            <person name="Baker S.E."/>
        </authorList>
    </citation>
    <scope>NUCLEOTIDE SEQUENCE [LARGE SCALE GENOMIC DNA]</scope>
    <source>
        <strain evidence="3 4">CBS 115571</strain>
    </source>
</reference>
<feature type="domain" description="Heterokaryon incompatibility" evidence="2">
    <location>
        <begin position="226"/>
        <end position="350"/>
    </location>
</feature>
<evidence type="ECO:0000259" key="2">
    <source>
        <dbReference type="Pfam" id="PF06985"/>
    </source>
</evidence>